<dbReference type="EMBL" id="BGPR01000180">
    <property type="protein sequence ID" value="GBM02416.1"/>
    <property type="molecule type" value="Genomic_DNA"/>
</dbReference>
<reference evidence="1 2" key="1">
    <citation type="journal article" date="2019" name="Sci. Rep.">
        <title>Orb-weaving spider Araneus ventricosus genome elucidates the spidroin gene catalogue.</title>
        <authorList>
            <person name="Kono N."/>
            <person name="Nakamura H."/>
            <person name="Ohtoshi R."/>
            <person name="Moran D.A.P."/>
            <person name="Shinohara A."/>
            <person name="Yoshida Y."/>
            <person name="Fujiwara M."/>
            <person name="Mori M."/>
            <person name="Tomita M."/>
            <person name="Arakawa K."/>
        </authorList>
    </citation>
    <scope>NUCLEOTIDE SEQUENCE [LARGE SCALE GENOMIC DNA]</scope>
</reference>
<accession>A0A4Y2CEY0</accession>
<comment type="caution">
    <text evidence="1">The sequence shown here is derived from an EMBL/GenBank/DDBJ whole genome shotgun (WGS) entry which is preliminary data.</text>
</comment>
<sequence length="147" mass="16600">MTRSPRQFIGHCGSRIIALIMSGSCDDSSDRGTTRHGRRVIQPHHYYIPPGSETLLTYTYTAGSHPHICGASLSGNPEWTKLDIHHRSNSFGSLHSRSVPFSAHKIWWAIHRSDYANWKHITYGQPHPLSYCATSAYARFQSRSSPH</sequence>
<keyword evidence="2" id="KW-1185">Reference proteome</keyword>
<evidence type="ECO:0000313" key="1">
    <source>
        <dbReference type="EMBL" id="GBM02416.1"/>
    </source>
</evidence>
<evidence type="ECO:0000313" key="2">
    <source>
        <dbReference type="Proteomes" id="UP000499080"/>
    </source>
</evidence>
<dbReference type="AlphaFoldDB" id="A0A4Y2CEY0"/>
<protein>
    <submittedName>
        <fullName evidence="1">Uncharacterized protein</fullName>
    </submittedName>
</protein>
<name>A0A4Y2CEY0_ARAVE</name>
<dbReference type="Proteomes" id="UP000499080">
    <property type="component" value="Unassembled WGS sequence"/>
</dbReference>
<organism evidence="1 2">
    <name type="scientific">Araneus ventricosus</name>
    <name type="common">Orbweaver spider</name>
    <name type="synonym">Epeira ventricosa</name>
    <dbReference type="NCBI Taxonomy" id="182803"/>
    <lineage>
        <taxon>Eukaryota</taxon>
        <taxon>Metazoa</taxon>
        <taxon>Ecdysozoa</taxon>
        <taxon>Arthropoda</taxon>
        <taxon>Chelicerata</taxon>
        <taxon>Arachnida</taxon>
        <taxon>Araneae</taxon>
        <taxon>Araneomorphae</taxon>
        <taxon>Entelegynae</taxon>
        <taxon>Araneoidea</taxon>
        <taxon>Araneidae</taxon>
        <taxon>Araneus</taxon>
    </lineage>
</organism>
<proteinExistence type="predicted"/>
<gene>
    <name evidence="1" type="ORF">AVEN_76470_1</name>
</gene>